<dbReference type="OrthoDB" id="10014409at2759"/>
<proteinExistence type="predicted"/>
<dbReference type="AlphaFoldDB" id="A0A6J8D8V3"/>
<evidence type="ECO:0000313" key="2">
    <source>
        <dbReference type="Proteomes" id="UP000507470"/>
    </source>
</evidence>
<dbReference type="EMBL" id="CACVKT020007079">
    <property type="protein sequence ID" value="CAC5405143.1"/>
    <property type="molecule type" value="Genomic_DNA"/>
</dbReference>
<keyword evidence="2" id="KW-1185">Reference proteome</keyword>
<protein>
    <submittedName>
        <fullName evidence="1">Uncharacterized protein</fullName>
    </submittedName>
</protein>
<gene>
    <name evidence="1" type="ORF">MCOR_38858</name>
</gene>
<sequence>MGWKHHFENLTKNSIHEHFDNKYQQKIEQEYIDITDICRGMFQHQTITENEVEEALKLLNLNKSLDIFGISTENLLYGGPSLIHYLKELLDSTFRLFIYQMNRNNSILPTFNEATHIGICRIDDNLCKATIEENLKKSRRTLYSLIGVGLYGENGLDPQTSMSIMNTYIIPIMLYGLEIVIPTGKCLETLNIQFKKKLKQLLSLPKTADPAIYIVSVMLPVEA</sequence>
<accession>A0A6J8D8V3</accession>
<evidence type="ECO:0000313" key="1">
    <source>
        <dbReference type="EMBL" id="CAC5405143.1"/>
    </source>
</evidence>
<reference evidence="1 2" key="1">
    <citation type="submission" date="2020-06" db="EMBL/GenBank/DDBJ databases">
        <authorList>
            <person name="Li R."/>
            <person name="Bekaert M."/>
        </authorList>
    </citation>
    <scope>NUCLEOTIDE SEQUENCE [LARGE SCALE GENOMIC DNA]</scope>
    <source>
        <strain evidence="2">wild</strain>
    </source>
</reference>
<organism evidence="1 2">
    <name type="scientific">Mytilus coruscus</name>
    <name type="common">Sea mussel</name>
    <dbReference type="NCBI Taxonomy" id="42192"/>
    <lineage>
        <taxon>Eukaryota</taxon>
        <taxon>Metazoa</taxon>
        <taxon>Spiralia</taxon>
        <taxon>Lophotrochozoa</taxon>
        <taxon>Mollusca</taxon>
        <taxon>Bivalvia</taxon>
        <taxon>Autobranchia</taxon>
        <taxon>Pteriomorphia</taxon>
        <taxon>Mytilida</taxon>
        <taxon>Mytiloidea</taxon>
        <taxon>Mytilidae</taxon>
        <taxon>Mytilinae</taxon>
        <taxon>Mytilus</taxon>
    </lineage>
</organism>
<name>A0A6J8D8V3_MYTCO</name>
<dbReference type="Proteomes" id="UP000507470">
    <property type="component" value="Unassembled WGS sequence"/>
</dbReference>